<dbReference type="Proteomes" id="UP000294527">
    <property type="component" value="Unassembled WGS sequence"/>
</dbReference>
<comment type="caution">
    <text evidence="2">The sequence shown here is derived from an EMBL/GenBank/DDBJ whole genome shotgun (WGS) entry which is preliminary data.</text>
</comment>
<proteinExistence type="predicted"/>
<sequence>MYDTVILILKKEDIGDKYKWQAILQNIYQTCEYKKVEGGCGYTGGLRVSVTDKRIRIEGSLSKYYYGNNIRSLTLEHTKEALKRLRRELNVPMDKADVVEVDIAENFEVENSPELYISKMQSLGTSHPNKWKGTTYFPISGSMLRFYDKGKESRQRGKRRHKRESCPLPERERKNLLRYEMKFKKAKIRQVFGRQLKACDLYNKQVFWQFIAEWFGAYEDIGKLSDRLFDVSFEQIKSTKDMEDWCICIANSVIALPNFIKEQLFKNRENPKDTDYQSHKRIQDRMKKALQHFEQYMGQSELIIELTKKIEDYLTWKFTESPDAYDKN</sequence>
<dbReference type="Pfam" id="PF05144">
    <property type="entry name" value="Phage_CRI"/>
    <property type="match status" value="1"/>
</dbReference>
<name>A0A413GH71_9BACT</name>
<dbReference type="AlphaFoldDB" id="A0A413GH71"/>
<protein>
    <recommendedName>
        <fullName evidence="1">Replication-associated protein G2P N-terminal domain-containing protein</fullName>
    </recommendedName>
</protein>
<dbReference type="RefSeq" id="WP_008674897.1">
    <property type="nucleotide sequence ID" value="NZ_CP046424.1"/>
</dbReference>
<dbReference type="EMBL" id="SLTU01000002">
    <property type="protein sequence ID" value="TDA73134.1"/>
    <property type="molecule type" value="Genomic_DNA"/>
</dbReference>
<accession>A0A413GH71</accession>
<evidence type="ECO:0000313" key="2">
    <source>
        <dbReference type="EMBL" id="TDA73134.1"/>
    </source>
</evidence>
<dbReference type="GO" id="GO:0006260">
    <property type="term" value="P:DNA replication"/>
    <property type="evidence" value="ECO:0007669"/>
    <property type="project" value="InterPro"/>
</dbReference>
<evidence type="ECO:0000259" key="1">
    <source>
        <dbReference type="Pfam" id="PF05144"/>
    </source>
</evidence>
<organism evidence="2 3">
    <name type="scientific">Phocaeicola dorei</name>
    <dbReference type="NCBI Taxonomy" id="357276"/>
    <lineage>
        <taxon>Bacteria</taxon>
        <taxon>Pseudomonadati</taxon>
        <taxon>Bacteroidota</taxon>
        <taxon>Bacteroidia</taxon>
        <taxon>Bacteroidales</taxon>
        <taxon>Bacteroidaceae</taxon>
        <taxon>Phocaeicola</taxon>
    </lineage>
</organism>
<dbReference type="InterPro" id="IPR022686">
    <property type="entry name" value="G2P_N"/>
</dbReference>
<gene>
    <name evidence="2" type="ORF">E1I98_17215</name>
</gene>
<feature type="domain" description="Replication-associated protein G2P N-terminal" evidence="1">
    <location>
        <begin position="51"/>
        <end position="191"/>
    </location>
</feature>
<reference evidence="2 3" key="1">
    <citation type="journal article" date="2019" name="Nat. Microbiol.">
        <title>Genomic variation and strain-specific functional adaptation in the human gut microbiome during early life.</title>
        <authorList>
            <person name="Vatanen T."/>
            <person name="Plichta D.R."/>
            <person name="Somani J."/>
            <person name="Munch P.C."/>
            <person name="Arthur T.D."/>
            <person name="Hall A.B."/>
            <person name="Rudolf S."/>
            <person name="Oakeley E.J."/>
            <person name="Ke X."/>
            <person name="Young R.A."/>
            <person name="Haiser H.J."/>
            <person name="Kolde R."/>
            <person name="Yassour M."/>
            <person name="Luopajarvi K."/>
            <person name="Siljander H."/>
            <person name="Virtanen S.M."/>
            <person name="Ilonen J."/>
            <person name="Uibo R."/>
            <person name="Tillmann V."/>
            <person name="Mokurov S."/>
            <person name="Dorshakova N."/>
            <person name="Porter J.A."/>
            <person name="McHardy A.C."/>
            <person name="Lahdesmaki H."/>
            <person name="Vlamakis H."/>
            <person name="Huttenhower C."/>
            <person name="Knip M."/>
            <person name="Xavier R.J."/>
        </authorList>
    </citation>
    <scope>NUCLEOTIDE SEQUENCE [LARGE SCALE GENOMIC DNA]</scope>
    <source>
        <strain evidence="2 3">RJX1047</strain>
    </source>
</reference>
<evidence type="ECO:0000313" key="3">
    <source>
        <dbReference type="Proteomes" id="UP000294527"/>
    </source>
</evidence>